<protein>
    <submittedName>
        <fullName evidence="1">Uncharacterized protein</fullName>
    </submittedName>
</protein>
<dbReference type="EMBL" id="QBLH01003331">
    <property type="protein sequence ID" value="TGZ38994.1"/>
    <property type="molecule type" value="Genomic_DNA"/>
</dbReference>
<accession>A0A4V6RG79</accession>
<keyword evidence="2" id="KW-1185">Reference proteome</keyword>
<comment type="caution">
    <text evidence="1">The sequence shown here is derived from an EMBL/GenBank/DDBJ whole genome shotgun (WGS) entry which is preliminary data.</text>
</comment>
<gene>
    <name evidence="1" type="ORF">DBV15_02364</name>
</gene>
<reference evidence="1 2" key="1">
    <citation type="journal article" date="2019" name="Philos. Trans. R. Soc. Lond., B, Biol. Sci.">
        <title>Ant behaviour and brain gene expression of defending hosts depend on the ecological success of the intruding social parasite.</title>
        <authorList>
            <person name="Kaur R."/>
            <person name="Stoldt M."/>
            <person name="Jongepier E."/>
            <person name="Feldmeyer B."/>
            <person name="Menzel F."/>
            <person name="Bornberg-Bauer E."/>
            <person name="Foitzik S."/>
        </authorList>
    </citation>
    <scope>NUCLEOTIDE SEQUENCE [LARGE SCALE GENOMIC DNA]</scope>
    <source>
        <tissue evidence="1">Whole body</tissue>
    </source>
</reference>
<organism evidence="1 2">
    <name type="scientific">Temnothorax longispinosus</name>
    <dbReference type="NCBI Taxonomy" id="300112"/>
    <lineage>
        <taxon>Eukaryota</taxon>
        <taxon>Metazoa</taxon>
        <taxon>Ecdysozoa</taxon>
        <taxon>Arthropoda</taxon>
        <taxon>Hexapoda</taxon>
        <taxon>Insecta</taxon>
        <taxon>Pterygota</taxon>
        <taxon>Neoptera</taxon>
        <taxon>Endopterygota</taxon>
        <taxon>Hymenoptera</taxon>
        <taxon>Apocrita</taxon>
        <taxon>Aculeata</taxon>
        <taxon>Formicoidea</taxon>
        <taxon>Formicidae</taxon>
        <taxon>Myrmicinae</taxon>
        <taxon>Temnothorax</taxon>
    </lineage>
</organism>
<sequence>MSFHPMIRQGRNARVCTRVVYDWCESEWDKQPNAIERHLDSIVTNVCRPSLNIPTPNTVTLANARQHVGMFVASRVRENSKTFVCDNKEACRVGVNVGVDIGVAVAVAPREKWGHARAAVVTLLECFQKETIAEEAPRTRECAAAYIKRKGKEFIRLAVIFT</sequence>
<dbReference type="Proteomes" id="UP000310200">
    <property type="component" value="Unassembled WGS sequence"/>
</dbReference>
<evidence type="ECO:0000313" key="2">
    <source>
        <dbReference type="Proteomes" id="UP000310200"/>
    </source>
</evidence>
<evidence type="ECO:0000313" key="1">
    <source>
        <dbReference type="EMBL" id="TGZ38994.1"/>
    </source>
</evidence>
<name>A0A4V6RG79_9HYME</name>
<dbReference type="AlphaFoldDB" id="A0A4V6RG79"/>
<proteinExistence type="predicted"/>